<keyword evidence="6" id="KW-1185">Reference proteome</keyword>
<evidence type="ECO:0000256" key="2">
    <source>
        <dbReference type="ARBA" id="ARBA00023315"/>
    </source>
</evidence>
<evidence type="ECO:0000256" key="3">
    <source>
        <dbReference type="SAM" id="Phobius"/>
    </source>
</evidence>
<feature type="transmembrane region" description="Helical" evidence="3">
    <location>
        <begin position="21"/>
        <end position="37"/>
    </location>
</feature>
<evidence type="ECO:0000313" key="6">
    <source>
        <dbReference type="Proteomes" id="UP000199213"/>
    </source>
</evidence>
<dbReference type="PANTHER" id="PTHR10434">
    <property type="entry name" value="1-ACYL-SN-GLYCEROL-3-PHOSPHATE ACYLTRANSFERASE"/>
    <property type="match status" value="1"/>
</dbReference>
<keyword evidence="3" id="KW-1133">Transmembrane helix</keyword>
<sequence>MAEPRSLRRSRGATKERGNGVVGRIWLAIAIVVFYPLKTLLARTRLIGLEHVPAQGGALLVLNHISHLDPIYDAVSVHRAGRLPRFLAKHTLWNYPVLRGVLRGVEQIPVYRGSVSAQQSLRDAHRALEQGKVVLIYPDGTITKDPEGWPMTPKVGVARLALEHDVPVIPVARWGTREILDGYHKRFRPFPRKRVTLRFGAPEDLSEYRAGEVDTKVLREVTELLMRRVRDQLADIREEPAPASFYSGSRRVERNDDHV</sequence>
<dbReference type="GO" id="GO:0005886">
    <property type="term" value="C:plasma membrane"/>
    <property type="evidence" value="ECO:0007669"/>
    <property type="project" value="TreeGrafter"/>
</dbReference>
<proteinExistence type="predicted"/>
<reference evidence="6" key="1">
    <citation type="submission" date="2016-10" db="EMBL/GenBank/DDBJ databases">
        <authorList>
            <person name="Varghese N."/>
            <person name="Submissions S."/>
        </authorList>
    </citation>
    <scope>NUCLEOTIDE SEQUENCE [LARGE SCALE GENOMIC DNA]</scope>
    <source>
        <strain evidence="6">DSM 45460</strain>
    </source>
</reference>
<dbReference type="SMART" id="SM00563">
    <property type="entry name" value="PlsC"/>
    <property type="match status" value="1"/>
</dbReference>
<dbReference type="SUPFAM" id="SSF69593">
    <property type="entry name" value="Glycerol-3-phosphate (1)-acyltransferase"/>
    <property type="match status" value="1"/>
</dbReference>
<dbReference type="GO" id="GO:0006654">
    <property type="term" value="P:phosphatidic acid biosynthetic process"/>
    <property type="evidence" value="ECO:0007669"/>
    <property type="project" value="TreeGrafter"/>
</dbReference>
<feature type="domain" description="Phospholipid/glycerol acyltransferase" evidence="4">
    <location>
        <begin position="58"/>
        <end position="176"/>
    </location>
</feature>
<dbReference type="PANTHER" id="PTHR10434:SF55">
    <property type="entry name" value="POSSIBLE ACYLTRANSFERASE"/>
    <property type="match status" value="1"/>
</dbReference>
<gene>
    <name evidence="5" type="ORF">SAMN04487820_11467</name>
</gene>
<accession>A0A1G9FAA5</accession>
<dbReference type="EMBL" id="FNFM01000014">
    <property type="protein sequence ID" value="SDK85248.1"/>
    <property type="molecule type" value="Genomic_DNA"/>
</dbReference>
<dbReference type="CDD" id="cd07989">
    <property type="entry name" value="LPLAT_AGPAT-like"/>
    <property type="match status" value="1"/>
</dbReference>
<keyword evidence="2 5" id="KW-0012">Acyltransferase</keyword>
<dbReference type="Proteomes" id="UP000199213">
    <property type="component" value="Unassembled WGS sequence"/>
</dbReference>
<organism evidence="5 6">
    <name type="scientific">Actinopolyspora mzabensis</name>
    <dbReference type="NCBI Taxonomy" id="995066"/>
    <lineage>
        <taxon>Bacteria</taxon>
        <taxon>Bacillati</taxon>
        <taxon>Actinomycetota</taxon>
        <taxon>Actinomycetes</taxon>
        <taxon>Actinopolysporales</taxon>
        <taxon>Actinopolysporaceae</taxon>
        <taxon>Actinopolyspora</taxon>
    </lineage>
</organism>
<dbReference type="RefSeq" id="WP_092632156.1">
    <property type="nucleotide sequence ID" value="NZ_FNFM01000014.1"/>
</dbReference>
<dbReference type="GO" id="GO:0003841">
    <property type="term" value="F:1-acylglycerol-3-phosphate O-acyltransferase activity"/>
    <property type="evidence" value="ECO:0007669"/>
    <property type="project" value="TreeGrafter"/>
</dbReference>
<evidence type="ECO:0000313" key="5">
    <source>
        <dbReference type="EMBL" id="SDK85248.1"/>
    </source>
</evidence>
<keyword evidence="3" id="KW-0472">Membrane</keyword>
<evidence type="ECO:0000256" key="1">
    <source>
        <dbReference type="ARBA" id="ARBA00022679"/>
    </source>
</evidence>
<dbReference type="InterPro" id="IPR002123">
    <property type="entry name" value="Plipid/glycerol_acylTrfase"/>
</dbReference>
<protein>
    <submittedName>
        <fullName evidence="5">1-acyl-sn-glycerol-3-phosphate acyltransferase</fullName>
    </submittedName>
</protein>
<keyword evidence="1 5" id="KW-0808">Transferase</keyword>
<keyword evidence="3" id="KW-0812">Transmembrane</keyword>
<dbReference type="Pfam" id="PF01553">
    <property type="entry name" value="Acyltransferase"/>
    <property type="match status" value="1"/>
</dbReference>
<name>A0A1G9FAA5_ACTMZ</name>
<dbReference type="OrthoDB" id="9806008at2"/>
<dbReference type="AlphaFoldDB" id="A0A1G9FAA5"/>
<evidence type="ECO:0000259" key="4">
    <source>
        <dbReference type="SMART" id="SM00563"/>
    </source>
</evidence>